<reference evidence="8" key="1">
    <citation type="journal article" date="2019" name="Int. J. Syst. Evol. Microbiol.">
        <title>The Global Catalogue of Microorganisms (GCM) 10K type strain sequencing project: providing services to taxonomists for standard genome sequencing and annotation.</title>
        <authorList>
            <consortium name="The Broad Institute Genomics Platform"/>
            <consortium name="The Broad Institute Genome Sequencing Center for Infectious Disease"/>
            <person name="Wu L."/>
            <person name="Ma J."/>
        </authorList>
    </citation>
    <scope>NUCLEOTIDE SEQUENCE [LARGE SCALE GENOMIC DNA]</scope>
    <source>
        <strain evidence="8">JCM 17551</strain>
    </source>
</reference>
<feature type="region of interest" description="Disordered" evidence="6">
    <location>
        <begin position="1"/>
        <end position="51"/>
    </location>
</feature>
<evidence type="ECO:0000256" key="5">
    <source>
        <dbReference type="RuleBase" id="RU000568"/>
    </source>
</evidence>
<dbReference type="PANTHER" id="PTHR33343:SF1">
    <property type="entry name" value="LARGE RIBOSOMAL SUBUNIT PROTEIN BL35M"/>
    <property type="match status" value="1"/>
</dbReference>
<organism evidence="7 8">
    <name type="scientific">Litoribacillus peritrichatus</name>
    <dbReference type="NCBI Taxonomy" id="718191"/>
    <lineage>
        <taxon>Bacteria</taxon>
        <taxon>Pseudomonadati</taxon>
        <taxon>Pseudomonadota</taxon>
        <taxon>Gammaproteobacteria</taxon>
        <taxon>Oceanospirillales</taxon>
        <taxon>Oceanospirillaceae</taxon>
        <taxon>Litoribacillus</taxon>
    </lineage>
</organism>
<comment type="caution">
    <text evidence="7">The sequence shown here is derived from an EMBL/GenBank/DDBJ whole genome shotgun (WGS) entry which is preliminary data.</text>
</comment>
<dbReference type="Pfam" id="PF01632">
    <property type="entry name" value="Ribosomal_L35p"/>
    <property type="match status" value="1"/>
</dbReference>
<keyword evidence="3 4" id="KW-0687">Ribonucleoprotein</keyword>
<evidence type="ECO:0000256" key="4">
    <source>
        <dbReference type="HAMAP-Rule" id="MF_00514"/>
    </source>
</evidence>
<accession>A0ABP7M2S8</accession>
<dbReference type="GO" id="GO:0005840">
    <property type="term" value="C:ribosome"/>
    <property type="evidence" value="ECO:0007669"/>
    <property type="project" value="UniProtKB-KW"/>
</dbReference>
<dbReference type="Proteomes" id="UP001501565">
    <property type="component" value="Unassembled WGS sequence"/>
</dbReference>
<keyword evidence="8" id="KW-1185">Reference proteome</keyword>
<dbReference type="RefSeq" id="WP_344794536.1">
    <property type="nucleotide sequence ID" value="NZ_BAABBN010000003.1"/>
</dbReference>
<evidence type="ECO:0000256" key="2">
    <source>
        <dbReference type="ARBA" id="ARBA00022980"/>
    </source>
</evidence>
<evidence type="ECO:0000256" key="1">
    <source>
        <dbReference type="ARBA" id="ARBA00006598"/>
    </source>
</evidence>
<evidence type="ECO:0000313" key="7">
    <source>
        <dbReference type="EMBL" id="GAA3910971.1"/>
    </source>
</evidence>
<comment type="similarity">
    <text evidence="1 4 5">Belongs to the bacterial ribosomal protein bL35 family.</text>
</comment>
<proteinExistence type="inferred from homology"/>
<dbReference type="InterPro" id="IPR001706">
    <property type="entry name" value="Ribosomal_bL35"/>
</dbReference>
<dbReference type="EMBL" id="BAABBN010000003">
    <property type="protein sequence ID" value="GAA3910971.1"/>
    <property type="molecule type" value="Genomic_DNA"/>
</dbReference>
<feature type="compositionally biased region" description="Basic residues" evidence="6">
    <location>
        <begin position="1"/>
        <end position="46"/>
    </location>
</feature>
<dbReference type="InterPro" id="IPR021137">
    <property type="entry name" value="Ribosomal_bL35-like"/>
</dbReference>
<sequence length="65" mass="7753">MPKMKTKRGAAKRFKKTANGFKHRQSHTSHILTKKSTKRKRQLRPKHQVEKSDVKLVQRMVPYVR</sequence>
<dbReference type="InterPro" id="IPR037229">
    <property type="entry name" value="Ribosomal_bL35_sf"/>
</dbReference>
<dbReference type="NCBIfam" id="TIGR00001">
    <property type="entry name" value="rpmI_bact"/>
    <property type="match status" value="1"/>
</dbReference>
<dbReference type="PRINTS" id="PR00064">
    <property type="entry name" value="RIBOSOMALL35"/>
</dbReference>
<dbReference type="HAMAP" id="MF_00514">
    <property type="entry name" value="Ribosomal_bL35"/>
    <property type="match status" value="1"/>
</dbReference>
<dbReference type="PROSITE" id="PS00936">
    <property type="entry name" value="RIBOSOMAL_L35"/>
    <property type="match status" value="1"/>
</dbReference>
<evidence type="ECO:0000313" key="8">
    <source>
        <dbReference type="Proteomes" id="UP001501565"/>
    </source>
</evidence>
<evidence type="ECO:0000256" key="6">
    <source>
        <dbReference type="SAM" id="MobiDB-lite"/>
    </source>
</evidence>
<gene>
    <name evidence="4 7" type="primary">rpmI</name>
    <name evidence="7" type="ORF">GCM10022277_01980</name>
</gene>
<protein>
    <recommendedName>
        <fullName evidence="4">Large ribosomal subunit protein bL35</fullName>
    </recommendedName>
</protein>
<evidence type="ECO:0000256" key="3">
    <source>
        <dbReference type="ARBA" id="ARBA00023274"/>
    </source>
</evidence>
<dbReference type="SUPFAM" id="SSF143034">
    <property type="entry name" value="L35p-like"/>
    <property type="match status" value="1"/>
</dbReference>
<dbReference type="Gene3D" id="4.10.410.60">
    <property type="match status" value="1"/>
</dbReference>
<dbReference type="InterPro" id="IPR018265">
    <property type="entry name" value="Ribosomal_bL35_CS"/>
</dbReference>
<keyword evidence="2 4" id="KW-0689">Ribosomal protein</keyword>
<name>A0ABP7M2S8_9GAMM</name>
<dbReference type="PANTHER" id="PTHR33343">
    <property type="entry name" value="54S RIBOSOMAL PROTEIN BL35M"/>
    <property type="match status" value="1"/>
</dbReference>